<dbReference type="Proteomes" id="UP000641588">
    <property type="component" value="Unassembled WGS sequence"/>
</dbReference>
<evidence type="ECO:0000313" key="9">
    <source>
        <dbReference type="EMBL" id="NOU98257.1"/>
    </source>
</evidence>
<dbReference type="Pfam" id="PF00528">
    <property type="entry name" value="BPD_transp_1"/>
    <property type="match status" value="1"/>
</dbReference>
<proteinExistence type="inferred from homology"/>
<gene>
    <name evidence="9" type="ORF">GC093_34295</name>
</gene>
<dbReference type="AlphaFoldDB" id="A0A972K6L2"/>
<keyword evidence="10" id="KW-1185">Reference proteome</keyword>
<dbReference type="GO" id="GO:0055085">
    <property type="term" value="P:transmembrane transport"/>
    <property type="evidence" value="ECO:0007669"/>
    <property type="project" value="InterPro"/>
</dbReference>
<feature type="transmembrane region" description="Helical" evidence="7">
    <location>
        <begin position="148"/>
        <end position="168"/>
    </location>
</feature>
<dbReference type="Gene3D" id="1.10.3720.10">
    <property type="entry name" value="MetI-like"/>
    <property type="match status" value="1"/>
</dbReference>
<keyword evidence="5 7" id="KW-1133">Transmembrane helix</keyword>
<protein>
    <submittedName>
        <fullName evidence="9">ABC transporter permease subunit</fullName>
    </submittedName>
</protein>
<comment type="caution">
    <text evidence="9">The sequence shown here is derived from an EMBL/GenBank/DDBJ whole genome shotgun (WGS) entry which is preliminary data.</text>
</comment>
<evidence type="ECO:0000313" key="10">
    <source>
        <dbReference type="Proteomes" id="UP000641588"/>
    </source>
</evidence>
<evidence type="ECO:0000256" key="4">
    <source>
        <dbReference type="ARBA" id="ARBA00022692"/>
    </source>
</evidence>
<reference evidence="9" key="1">
    <citation type="submission" date="2019-10" db="EMBL/GenBank/DDBJ databases">
        <title>Description of Paenibacillus glebae sp. nov.</title>
        <authorList>
            <person name="Carlier A."/>
            <person name="Qi S."/>
        </authorList>
    </citation>
    <scope>NUCLEOTIDE SEQUENCE</scope>
    <source>
        <strain evidence="9">LMG 31456</strain>
    </source>
</reference>
<dbReference type="InterPro" id="IPR050809">
    <property type="entry name" value="UgpAE/MalFG_permease"/>
</dbReference>
<dbReference type="GO" id="GO:0005886">
    <property type="term" value="C:plasma membrane"/>
    <property type="evidence" value="ECO:0007669"/>
    <property type="project" value="UniProtKB-SubCell"/>
</dbReference>
<sequence>MNAHSFWFHRGRVWALNTSLAGKIATSAKLRLRRKKFYEYKALYWMMLPGILYFIVFHYIPMYGVVLAFKNFFILKGIMASPWVGLDHFRKAFADPYFFNVLKNTLVISFYKLLFGFPIPIVFALLLSEVTHMRFKKLVQTVSYLPHFISWVVLSGIFISLFSMEGPVNLLMNLFGMEPTVYMADRRYFRIILIVTDIFQSFGWGSIIYFAAIAGIDPQLYEAAIIDGAGRFKRILHITIPMLVPVISILLILKMAHILDAGFDQVFNMYNPMVYEVSDIIDTYVYRKGLVEANYSYSTAVGLFKSVIALILIVVVNKAVKTMGGKEHTLW</sequence>
<comment type="similarity">
    <text evidence="7">Belongs to the binding-protein-dependent transport system permease family.</text>
</comment>
<evidence type="ECO:0000256" key="5">
    <source>
        <dbReference type="ARBA" id="ARBA00022989"/>
    </source>
</evidence>
<feature type="transmembrane region" description="Helical" evidence="7">
    <location>
        <begin position="106"/>
        <end position="127"/>
    </location>
</feature>
<keyword evidence="3" id="KW-1003">Cell membrane</keyword>
<dbReference type="InterPro" id="IPR035906">
    <property type="entry name" value="MetI-like_sf"/>
</dbReference>
<evidence type="ECO:0000259" key="8">
    <source>
        <dbReference type="PROSITE" id="PS50928"/>
    </source>
</evidence>
<accession>A0A972K6L2</accession>
<comment type="subcellular location">
    <subcellularLocation>
        <location evidence="1 7">Cell membrane</location>
        <topology evidence="1 7">Multi-pass membrane protein</topology>
    </subcellularLocation>
</comment>
<evidence type="ECO:0000256" key="2">
    <source>
        <dbReference type="ARBA" id="ARBA00022448"/>
    </source>
</evidence>
<dbReference type="SUPFAM" id="SSF161098">
    <property type="entry name" value="MetI-like"/>
    <property type="match status" value="1"/>
</dbReference>
<name>A0A972K6L2_9BACL</name>
<organism evidence="9 10">
    <name type="scientific">Paenibacillus foliorum</name>
    <dbReference type="NCBI Taxonomy" id="2654974"/>
    <lineage>
        <taxon>Bacteria</taxon>
        <taxon>Bacillati</taxon>
        <taxon>Bacillota</taxon>
        <taxon>Bacilli</taxon>
        <taxon>Bacillales</taxon>
        <taxon>Paenibacillaceae</taxon>
        <taxon>Paenibacillus</taxon>
    </lineage>
</organism>
<dbReference type="PANTHER" id="PTHR43227:SF11">
    <property type="entry name" value="BLL4140 PROTEIN"/>
    <property type="match status" value="1"/>
</dbReference>
<dbReference type="EMBL" id="WHOD01000130">
    <property type="protein sequence ID" value="NOU98257.1"/>
    <property type="molecule type" value="Genomic_DNA"/>
</dbReference>
<dbReference type="CDD" id="cd06261">
    <property type="entry name" value="TM_PBP2"/>
    <property type="match status" value="1"/>
</dbReference>
<feature type="transmembrane region" description="Helical" evidence="7">
    <location>
        <begin position="42"/>
        <end position="60"/>
    </location>
</feature>
<feature type="transmembrane region" description="Helical" evidence="7">
    <location>
        <begin position="188"/>
        <end position="214"/>
    </location>
</feature>
<dbReference type="PROSITE" id="PS50928">
    <property type="entry name" value="ABC_TM1"/>
    <property type="match status" value="1"/>
</dbReference>
<dbReference type="InterPro" id="IPR000515">
    <property type="entry name" value="MetI-like"/>
</dbReference>
<evidence type="ECO:0000256" key="3">
    <source>
        <dbReference type="ARBA" id="ARBA00022475"/>
    </source>
</evidence>
<evidence type="ECO:0000256" key="6">
    <source>
        <dbReference type="ARBA" id="ARBA00023136"/>
    </source>
</evidence>
<evidence type="ECO:0000256" key="7">
    <source>
        <dbReference type="RuleBase" id="RU363032"/>
    </source>
</evidence>
<dbReference type="PANTHER" id="PTHR43227">
    <property type="entry name" value="BLL4140 PROTEIN"/>
    <property type="match status" value="1"/>
</dbReference>
<feature type="domain" description="ABC transmembrane type-1" evidence="8">
    <location>
        <begin position="102"/>
        <end position="316"/>
    </location>
</feature>
<keyword evidence="4 7" id="KW-0812">Transmembrane</keyword>
<keyword evidence="6 7" id="KW-0472">Membrane</keyword>
<feature type="transmembrane region" description="Helical" evidence="7">
    <location>
        <begin position="295"/>
        <end position="316"/>
    </location>
</feature>
<keyword evidence="2 7" id="KW-0813">Transport</keyword>
<feature type="transmembrane region" description="Helical" evidence="7">
    <location>
        <begin position="235"/>
        <end position="259"/>
    </location>
</feature>
<evidence type="ECO:0000256" key="1">
    <source>
        <dbReference type="ARBA" id="ARBA00004651"/>
    </source>
</evidence>